<dbReference type="EMBL" id="BPLQ01003713">
    <property type="protein sequence ID" value="GIY02656.1"/>
    <property type="molecule type" value="Genomic_DNA"/>
</dbReference>
<protein>
    <submittedName>
        <fullName evidence="1">Uncharacterized protein</fullName>
    </submittedName>
</protein>
<sequence length="100" mass="11124">MLIVRQVYLVPSSLYLPTDINKIQPESIPTTELYAVSEESAWFFFAFRLLYNKHIILSANTLSKDLSVTSYITNAANCCISVSESTSAKRLSLGALNACR</sequence>
<name>A0AAV4Q0K8_9ARAC</name>
<comment type="caution">
    <text evidence="1">The sequence shown here is derived from an EMBL/GenBank/DDBJ whole genome shotgun (WGS) entry which is preliminary data.</text>
</comment>
<gene>
    <name evidence="1" type="ORF">CDAR_74441</name>
</gene>
<evidence type="ECO:0000313" key="2">
    <source>
        <dbReference type="Proteomes" id="UP001054837"/>
    </source>
</evidence>
<dbReference type="AlphaFoldDB" id="A0AAV4Q0K8"/>
<dbReference type="Proteomes" id="UP001054837">
    <property type="component" value="Unassembled WGS sequence"/>
</dbReference>
<evidence type="ECO:0000313" key="1">
    <source>
        <dbReference type="EMBL" id="GIY02656.1"/>
    </source>
</evidence>
<reference evidence="1 2" key="1">
    <citation type="submission" date="2021-06" db="EMBL/GenBank/DDBJ databases">
        <title>Caerostris darwini draft genome.</title>
        <authorList>
            <person name="Kono N."/>
            <person name="Arakawa K."/>
        </authorList>
    </citation>
    <scope>NUCLEOTIDE SEQUENCE [LARGE SCALE GENOMIC DNA]</scope>
</reference>
<accession>A0AAV4Q0K8</accession>
<keyword evidence="2" id="KW-1185">Reference proteome</keyword>
<organism evidence="1 2">
    <name type="scientific">Caerostris darwini</name>
    <dbReference type="NCBI Taxonomy" id="1538125"/>
    <lineage>
        <taxon>Eukaryota</taxon>
        <taxon>Metazoa</taxon>
        <taxon>Ecdysozoa</taxon>
        <taxon>Arthropoda</taxon>
        <taxon>Chelicerata</taxon>
        <taxon>Arachnida</taxon>
        <taxon>Araneae</taxon>
        <taxon>Araneomorphae</taxon>
        <taxon>Entelegynae</taxon>
        <taxon>Araneoidea</taxon>
        <taxon>Araneidae</taxon>
        <taxon>Caerostris</taxon>
    </lineage>
</organism>
<proteinExistence type="predicted"/>